<dbReference type="Proteomes" id="UP000265742">
    <property type="component" value="Unassembled WGS sequence"/>
</dbReference>
<organism evidence="2 3">
    <name type="scientific">Amnibacterium setariae</name>
    <dbReference type="NCBI Taxonomy" id="2306585"/>
    <lineage>
        <taxon>Bacteria</taxon>
        <taxon>Bacillati</taxon>
        <taxon>Actinomycetota</taxon>
        <taxon>Actinomycetes</taxon>
        <taxon>Micrococcales</taxon>
        <taxon>Microbacteriaceae</taxon>
        <taxon>Amnibacterium</taxon>
    </lineage>
</organism>
<sequence>MGLEAVRAAFNQSYRLGEKHAARVLLLHMAFTVTDRTQGDRPAMTYFAGWQTAAGGLGYVLDELDDEERAKAAQAAVKRALRALEAAGLITRMRRSSPGKTAEWKLTLDPIDTNSRQRPRSERGGRRPSGTRDEDRPNSDEDRPVHGTVTVLNSGRSPSPLSEGPELPAMTTTHLDAHARKSSRVLLGGGS</sequence>
<accession>A0A3A1TZM2</accession>
<feature type="region of interest" description="Disordered" evidence="1">
    <location>
        <begin position="92"/>
        <end position="191"/>
    </location>
</feature>
<feature type="compositionally biased region" description="Low complexity" evidence="1">
    <location>
        <begin position="154"/>
        <end position="168"/>
    </location>
</feature>
<dbReference type="AlphaFoldDB" id="A0A3A1TZM2"/>
<dbReference type="RefSeq" id="WP_119483545.1">
    <property type="nucleotide sequence ID" value="NZ_QXTG01000003.1"/>
</dbReference>
<evidence type="ECO:0000256" key="1">
    <source>
        <dbReference type="SAM" id="MobiDB-lite"/>
    </source>
</evidence>
<feature type="compositionally biased region" description="Basic and acidic residues" evidence="1">
    <location>
        <begin position="119"/>
        <end position="145"/>
    </location>
</feature>
<keyword evidence="3" id="KW-1185">Reference proteome</keyword>
<protein>
    <submittedName>
        <fullName evidence="2">Uncharacterized protein</fullName>
    </submittedName>
</protein>
<reference evidence="3" key="1">
    <citation type="submission" date="2018-09" db="EMBL/GenBank/DDBJ databases">
        <authorList>
            <person name="Kim I."/>
        </authorList>
    </citation>
    <scope>NUCLEOTIDE SEQUENCE [LARGE SCALE GENOMIC DNA]</scope>
    <source>
        <strain evidence="3">DD4a</strain>
    </source>
</reference>
<comment type="caution">
    <text evidence="2">The sequence shown here is derived from an EMBL/GenBank/DDBJ whole genome shotgun (WGS) entry which is preliminary data.</text>
</comment>
<evidence type="ECO:0000313" key="3">
    <source>
        <dbReference type="Proteomes" id="UP000265742"/>
    </source>
</evidence>
<name>A0A3A1TZM2_9MICO</name>
<evidence type="ECO:0000313" key="2">
    <source>
        <dbReference type="EMBL" id="RIX26470.1"/>
    </source>
</evidence>
<proteinExistence type="predicted"/>
<gene>
    <name evidence="2" type="ORF">D1781_16170</name>
</gene>
<dbReference type="EMBL" id="QXTG01000003">
    <property type="protein sequence ID" value="RIX26470.1"/>
    <property type="molecule type" value="Genomic_DNA"/>
</dbReference>